<evidence type="ECO:0000313" key="2">
    <source>
        <dbReference type="Proteomes" id="UP000298493"/>
    </source>
</evidence>
<dbReference type="Proteomes" id="UP000298493">
    <property type="component" value="Unassembled WGS sequence"/>
</dbReference>
<evidence type="ECO:0000313" key="1">
    <source>
        <dbReference type="EMBL" id="TID25715.1"/>
    </source>
</evidence>
<protein>
    <submittedName>
        <fullName evidence="1">Uncharacterized protein</fullName>
    </submittedName>
</protein>
<name>A0A4Z1PAP5_9PEZI</name>
<dbReference type="EMBL" id="SNSC02000003">
    <property type="protein sequence ID" value="TID25715.1"/>
    <property type="molecule type" value="Genomic_DNA"/>
</dbReference>
<comment type="caution">
    <text evidence="1">The sequence shown here is derived from an EMBL/GenBank/DDBJ whole genome shotgun (WGS) entry which is preliminary data.</text>
</comment>
<gene>
    <name evidence="1" type="ORF">E6O75_ATG03578</name>
</gene>
<dbReference type="AlphaFoldDB" id="A0A4Z1PAP5"/>
<reference evidence="1 2" key="1">
    <citation type="submission" date="2019-04" db="EMBL/GenBank/DDBJ databases">
        <title>High contiguity whole genome sequence and gene annotation resource for two Venturia nashicola isolates.</title>
        <authorList>
            <person name="Prokchorchik M."/>
            <person name="Won K."/>
            <person name="Lee Y."/>
            <person name="Choi E.D."/>
            <person name="Segonzac C."/>
            <person name="Sohn K.H."/>
        </authorList>
    </citation>
    <scope>NUCLEOTIDE SEQUENCE [LARGE SCALE GENOMIC DNA]</scope>
    <source>
        <strain evidence="1 2">PRI2</strain>
    </source>
</reference>
<keyword evidence="2" id="KW-1185">Reference proteome</keyword>
<sequence>MPNSTSQRKSPPTFLELPSELRQQILIQAYVPVVSPLTSLIPVQCPVYIGGDIPTKRMVKALQHHWRLKQLELGLQISQLNKIFPYLKDDLEYIEKKWRGTLRESLNEQLGQHGLTYDGMKMWMRGYFG</sequence>
<proteinExistence type="predicted"/>
<organism evidence="1 2">
    <name type="scientific">Venturia nashicola</name>
    <dbReference type="NCBI Taxonomy" id="86259"/>
    <lineage>
        <taxon>Eukaryota</taxon>
        <taxon>Fungi</taxon>
        <taxon>Dikarya</taxon>
        <taxon>Ascomycota</taxon>
        <taxon>Pezizomycotina</taxon>
        <taxon>Dothideomycetes</taxon>
        <taxon>Pleosporomycetidae</taxon>
        <taxon>Venturiales</taxon>
        <taxon>Venturiaceae</taxon>
        <taxon>Venturia</taxon>
    </lineage>
</organism>
<accession>A0A4Z1PAP5</accession>